<dbReference type="InterPro" id="IPR050631">
    <property type="entry name" value="PheA/TfdB_FAD_monoxygenase"/>
</dbReference>
<proteinExistence type="predicted"/>
<dbReference type="NCBIfam" id="NF004834">
    <property type="entry name" value="PRK06185.1-3"/>
    <property type="match status" value="1"/>
</dbReference>
<dbReference type="NCBIfam" id="NF004835">
    <property type="entry name" value="PRK06185.1-4"/>
    <property type="match status" value="1"/>
</dbReference>
<dbReference type="PRINTS" id="PR00420">
    <property type="entry name" value="RNGMNOXGNASE"/>
</dbReference>
<evidence type="ECO:0000259" key="2">
    <source>
        <dbReference type="Pfam" id="PF01494"/>
    </source>
</evidence>
<evidence type="ECO:0000313" key="4">
    <source>
        <dbReference type="Proteomes" id="UP000461443"/>
    </source>
</evidence>
<dbReference type="InterPro" id="IPR036188">
    <property type="entry name" value="FAD/NAD-bd_sf"/>
</dbReference>
<dbReference type="RefSeq" id="WP_162364690.1">
    <property type="nucleotide sequence ID" value="NZ_WUBS01000002.1"/>
</dbReference>
<dbReference type="AlphaFoldDB" id="A0A845SFM0"/>
<comment type="caution">
    <text evidence="3">The sequence shown here is derived from an EMBL/GenBank/DDBJ whole genome shotgun (WGS) entry which is preliminary data.</text>
</comment>
<dbReference type="PANTHER" id="PTHR43476:SF5">
    <property type="entry name" value="FAD-DEPENDENT MONOOXYGENASE"/>
    <property type="match status" value="1"/>
</dbReference>
<dbReference type="GO" id="GO:0071949">
    <property type="term" value="F:FAD binding"/>
    <property type="evidence" value="ECO:0007669"/>
    <property type="project" value="InterPro"/>
</dbReference>
<dbReference type="SUPFAM" id="SSF51905">
    <property type="entry name" value="FAD/NAD(P)-binding domain"/>
    <property type="match status" value="1"/>
</dbReference>
<gene>
    <name evidence="3" type="ORF">GRH90_03750</name>
</gene>
<dbReference type="Pfam" id="PF01494">
    <property type="entry name" value="FAD_binding_3"/>
    <property type="match status" value="1"/>
</dbReference>
<evidence type="ECO:0000313" key="3">
    <source>
        <dbReference type="EMBL" id="NDL61876.1"/>
    </source>
</evidence>
<dbReference type="Gene3D" id="3.50.50.60">
    <property type="entry name" value="FAD/NAD(P)-binding domain"/>
    <property type="match status" value="2"/>
</dbReference>
<name>A0A845SFM0_9GAMM</name>
<organism evidence="3 4">
    <name type="scientific">Acerihabitans arboris</name>
    <dbReference type="NCBI Taxonomy" id="2691583"/>
    <lineage>
        <taxon>Bacteria</taxon>
        <taxon>Pseudomonadati</taxon>
        <taxon>Pseudomonadota</taxon>
        <taxon>Gammaproteobacteria</taxon>
        <taxon>Enterobacterales</taxon>
        <taxon>Pectobacteriaceae</taxon>
        <taxon>Acerihabitans</taxon>
    </lineage>
</organism>
<evidence type="ECO:0000256" key="1">
    <source>
        <dbReference type="ARBA" id="ARBA00023002"/>
    </source>
</evidence>
<reference evidence="3 4" key="2">
    <citation type="submission" date="2020-02" db="EMBL/GenBank/DDBJ databases">
        <title>The new genus of Enterobacteriales.</title>
        <authorList>
            <person name="Kim I.S."/>
        </authorList>
    </citation>
    <scope>NUCLEOTIDE SEQUENCE [LARGE SCALE GENOMIC DNA]</scope>
    <source>
        <strain evidence="3 4">SAP-6</strain>
    </source>
</reference>
<dbReference type="GO" id="GO:0016491">
    <property type="term" value="F:oxidoreductase activity"/>
    <property type="evidence" value="ECO:0007669"/>
    <property type="project" value="UniProtKB-KW"/>
</dbReference>
<sequence length="412" mass="45118">MLLPDVHTGCCIVGGGPAGLMLGYLLARAGVAVTVLEKHADFLRDFRGDTIHPSTLEIMHHLGLLTEFLALPHQRVEKLRGEFHGETVTLADFSHLPTRCKFMAFMPQWEFLNFLANHAEALPGFTLLRSTTARELLNADGRVCGVVAAGTDGTPLRIHAALVVGTDGRQSMVRAAASLPVREFGAPRDVVWIKLPKQSGDANQASGHGGPKNNFIMLDRGDYWQCGYSIEKGSFDSLRRQGLAAFLRQVADVAPFSYDRFADAIGDWPQAKLLVIRIDRLQQWAAPGVLCIGDAAHAMSPIGGIGVNLAIQDAVATANLLAAPLLKGRVSLRQLNRVQRRRRFPTWALQSLQIMMTGKNNRPQKKTRGASAFGGWMRRQPWVPLITGRIIGLGFRAETPRPLPPETPKSPR</sequence>
<dbReference type="InterPro" id="IPR002938">
    <property type="entry name" value="FAD-bd"/>
</dbReference>
<feature type="domain" description="FAD-binding" evidence="2">
    <location>
        <begin position="10"/>
        <end position="343"/>
    </location>
</feature>
<dbReference type="EMBL" id="WUBS01000002">
    <property type="protein sequence ID" value="NDL61876.1"/>
    <property type="molecule type" value="Genomic_DNA"/>
</dbReference>
<keyword evidence="4" id="KW-1185">Reference proteome</keyword>
<protein>
    <submittedName>
        <fullName evidence="3">FAD-dependent oxidoreductase</fullName>
    </submittedName>
</protein>
<accession>A0A845SFM0</accession>
<dbReference type="PANTHER" id="PTHR43476">
    <property type="entry name" value="3-(3-HYDROXY-PHENYL)PROPIONATE/3-HYDROXYCINNAMIC ACID HYDROXYLASE"/>
    <property type="match status" value="1"/>
</dbReference>
<reference evidence="3 4" key="1">
    <citation type="submission" date="2019-12" db="EMBL/GenBank/DDBJ databases">
        <authorList>
            <person name="Lee S.D."/>
        </authorList>
    </citation>
    <scope>NUCLEOTIDE SEQUENCE [LARGE SCALE GENOMIC DNA]</scope>
    <source>
        <strain evidence="3 4">SAP-6</strain>
    </source>
</reference>
<keyword evidence="1" id="KW-0560">Oxidoreductase</keyword>
<dbReference type="Proteomes" id="UP000461443">
    <property type="component" value="Unassembled WGS sequence"/>
</dbReference>